<dbReference type="InterPro" id="IPR021109">
    <property type="entry name" value="Peptidase_aspartic_dom_sf"/>
</dbReference>
<organism evidence="2 3">
    <name type="scientific">Carnegiea gigantea</name>
    <dbReference type="NCBI Taxonomy" id="171969"/>
    <lineage>
        <taxon>Eukaryota</taxon>
        <taxon>Viridiplantae</taxon>
        <taxon>Streptophyta</taxon>
        <taxon>Embryophyta</taxon>
        <taxon>Tracheophyta</taxon>
        <taxon>Spermatophyta</taxon>
        <taxon>Magnoliopsida</taxon>
        <taxon>eudicotyledons</taxon>
        <taxon>Gunneridae</taxon>
        <taxon>Pentapetalae</taxon>
        <taxon>Caryophyllales</taxon>
        <taxon>Cactineae</taxon>
        <taxon>Cactaceae</taxon>
        <taxon>Cactoideae</taxon>
        <taxon>Echinocereeae</taxon>
        <taxon>Carnegiea</taxon>
    </lineage>
</organism>
<evidence type="ECO:0008006" key="4">
    <source>
        <dbReference type="Google" id="ProtNLM"/>
    </source>
</evidence>
<gene>
    <name evidence="2" type="ORF">Cgig2_009497</name>
</gene>
<dbReference type="SUPFAM" id="SSF50630">
    <property type="entry name" value="Acid proteases"/>
    <property type="match status" value="1"/>
</dbReference>
<dbReference type="CDD" id="cd00303">
    <property type="entry name" value="retropepsin_like"/>
    <property type="match status" value="1"/>
</dbReference>
<name>A0A9Q1GQS4_9CARY</name>
<keyword evidence="3" id="KW-1185">Reference proteome</keyword>
<feature type="compositionally biased region" description="Polar residues" evidence="1">
    <location>
        <begin position="30"/>
        <end position="43"/>
    </location>
</feature>
<evidence type="ECO:0000313" key="2">
    <source>
        <dbReference type="EMBL" id="KAJ8423869.1"/>
    </source>
</evidence>
<dbReference type="PANTHER" id="PTHR33240">
    <property type="entry name" value="OS08G0508500 PROTEIN"/>
    <property type="match status" value="1"/>
</dbReference>
<proteinExistence type="predicted"/>
<evidence type="ECO:0000313" key="3">
    <source>
        <dbReference type="Proteomes" id="UP001153076"/>
    </source>
</evidence>
<sequence length="263" mass="29481">MEAANSARSLPHFDYRVPSPHYIEREREVSQSNQSSRPYTEQQGRCAVARPGGRPTQRATAKSTIASTPYATHSRRTSWFEEQEQASKPRREISGRRPCIMVPTMVFGGKEAPRFASPHNGPFVVEMKIVSAIVRRILIDTGSSVDIITWDCLKKLAHPGRDIIPLVHPILGFGGQEVNPASMIRLPMRFGDKLKSKNLEVDFLVVDVPMAYNVILGCPTLHKILVYKHNANNIISPPKLKSKYLSVEKTVITAPRNKKKVAY</sequence>
<dbReference type="EMBL" id="JAKOGI010001843">
    <property type="protein sequence ID" value="KAJ8423869.1"/>
    <property type="molecule type" value="Genomic_DNA"/>
</dbReference>
<reference evidence="2" key="1">
    <citation type="submission" date="2022-04" db="EMBL/GenBank/DDBJ databases">
        <title>Carnegiea gigantea Genome sequencing and assembly v2.</title>
        <authorList>
            <person name="Copetti D."/>
            <person name="Sanderson M.J."/>
            <person name="Burquez A."/>
            <person name="Wojciechowski M.F."/>
        </authorList>
    </citation>
    <scope>NUCLEOTIDE SEQUENCE</scope>
    <source>
        <strain evidence="2">SGP5-SGP5p</strain>
        <tissue evidence="2">Aerial part</tissue>
    </source>
</reference>
<feature type="compositionally biased region" description="Polar residues" evidence="1">
    <location>
        <begin position="57"/>
        <end position="71"/>
    </location>
</feature>
<dbReference type="AlphaFoldDB" id="A0A9Q1GQS4"/>
<accession>A0A9Q1GQS4</accession>
<dbReference type="Gene3D" id="2.40.70.10">
    <property type="entry name" value="Acid Proteases"/>
    <property type="match status" value="1"/>
</dbReference>
<evidence type="ECO:0000256" key="1">
    <source>
        <dbReference type="SAM" id="MobiDB-lite"/>
    </source>
</evidence>
<dbReference type="Proteomes" id="UP001153076">
    <property type="component" value="Unassembled WGS sequence"/>
</dbReference>
<protein>
    <recommendedName>
        <fullName evidence="4">Peptidase A2 domain-containing protein</fullName>
    </recommendedName>
</protein>
<feature type="region of interest" description="Disordered" evidence="1">
    <location>
        <begin position="1"/>
        <end position="91"/>
    </location>
</feature>
<dbReference type="OrthoDB" id="1166097at2759"/>
<comment type="caution">
    <text evidence="2">The sequence shown here is derived from an EMBL/GenBank/DDBJ whole genome shotgun (WGS) entry which is preliminary data.</text>
</comment>
<dbReference type="PANTHER" id="PTHR33240:SF17">
    <property type="entry name" value="EUKARYOTIC PEPTIDE CHAIN RELEASE FACTOR GTP-BINDING SUBUNIT-LIKE"/>
    <property type="match status" value="1"/>
</dbReference>